<dbReference type="AlphaFoldDB" id="A0A6J1A8S9"/>
<keyword evidence="1" id="KW-0732">Signal</keyword>
<dbReference type="OrthoDB" id="976687at2759"/>
<proteinExistence type="predicted"/>
<evidence type="ECO:0000256" key="1">
    <source>
        <dbReference type="SAM" id="SignalP"/>
    </source>
</evidence>
<evidence type="ECO:0000313" key="2">
    <source>
        <dbReference type="Proteomes" id="UP000504621"/>
    </source>
</evidence>
<evidence type="ECO:0000313" key="3">
    <source>
        <dbReference type="RefSeq" id="XP_021283166.1"/>
    </source>
</evidence>
<accession>A0A6J1A8S9</accession>
<dbReference type="PANTHER" id="PTHR33592:SF3">
    <property type="entry name" value="TRANSMEMBRANE PROTEIN"/>
    <property type="match status" value="1"/>
</dbReference>
<organism evidence="2 3">
    <name type="scientific">Herrania umbratica</name>
    <dbReference type="NCBI Taxonomy" id="108875"/>
    <lineage>
        <taxon>Eukaryota</taxon>
        <taxon>Viridiplantae</taxon>
        <taxon>Streptophyta</taxon>
        <taxon>Embryophyta</taxon>
        <taxon>Tracheophyta</taxon>
        <taxon>Spermatophyta</taxon>
        <taxon>Magnoliopsida</taxon>
        <taxon>eudicotyledons</taxon>
        <taxon>Gunneridae</taxon>
        <taxon>Pentapetalae</taxon>
        <taxon>rosids</taxon>
        <taxon>malvids</taxon>
        <taxon>Malvales</taxon>
        <taxon>Malvaceae</taxon>
        <taxon>Byttnerioideae</taxon>
        <taxon>Herrania</taxon>
    </lineage>
</organism>
<feature type="chain" id="PRO_5026968105" evidence="1">
    <location>
        <begin position="31"/>
        <end position="114"/>
    </location>
</feature>
<dbReference type="PANTHER" id="PTHR33592">
    <property type="entry name" value="TRANSMEMBRANE PROTEIN"/>
    <property type="match status" value="1"/>
</dbReference>
<gene>
    <name evidence="3" type="primary">LOC110415777</name>
</gene>
<sequence>MASGRKVVKFTVTFVAAVVLLLGFDRHVLAARPLDEVPFDEALIVQSLQRGPVPPSGGNPCTNIPGRNHGRCTLSEMNVVGGGGGMLAHPPPAFPDLVVDFGAASAGGNETDQK</sequence>
<dbReference type="RefSeq" id="XP_021283166.1">
    <property type="nucleotide sequence ID" value="XM_021427491.1"/>
</dbReference>
<reference evidence="3" key="1">
    <citation type="submission" date="2025-08" db="UniProtKB">
        <authorList>
            <consortium name="RefSeq"/>
        </authorList>
    </citation>
    <scope>IDENTIFICATION</scope>
    <source>
        <tissue evidence="3">Leaf</tissue>
    </source>
</reference>
<feature type="signal peptide" evidence="1">
    <location>
        <begin position="1"/>
        <end position="30"/>
    </location>
</feature>
<protein>
    <submittedName>
        <fullName evidence="3">Uncharacterized protein LOC110415777</fullName>
    </submittedName>
</protein>
<keyword evidence="2" id="KW-1185">Reference proteome</keyword>
<dbReference type="Proteomes" id="UP000504621">
    <property type="component" value="Unplaced"/>
</dbReference>
<dbReference type="GeneID" id="110415777"/>
<name>A0A6J1A8S9_9ROSI</name>